<sequence length="368" mass="42363">MDKVTGVTSERRWSVCGRCARVHEGCWGGRCGQWTVTAVHRAVCMERRTGAVRQGISSLELRSLNGGGRGGGAVEGGGGRVESLYTKRIRVTSKRVRTSARHALIHLVWRLDVDCVRSFLFVDRCDMKLTEIVIRYIIEYGVFCVLCLIGITGVSDNVHGSEGEWFGTDETSVRDIVHCVNRESAHDVYSSHKILVVTKLKIVEWHNYKHLEWITFRIDDNKLYTFKEGDYNRLRLQDIEDMPLLLVQGKMTTLNIEERLALGVSLRMFTRSIVIKRHVEDLQLGIESYQKKLNLTNPDTYISDLKRKTPYTAYSNPKRFIYQNKDKKNRLMRIDEPQKFSDGTLKDVQCALDEILKRIQMEYLPQTV</sequence>
<evidence type="ECO:0000313" key="1">
    <source>
        <dbReference type="EMBL" id="GJS80113.1"/>
    </source>
</evidence>
<reference evidence="1" key="1">
    <citation type="journal article" date="2022" name="Int. J. Mol. Sci.">
        <title>Draft Genome of Tanacetum Coccineum: Genomic Comparison of Closely Related Tanacetum-Family Plants.</title>
        <authorList>
            <person name="Yamashiro T."/>
            <person name="Shiraishi A."/>
            <person name="Nakayama K."/>
            <person name="Satake H."/>
        </authorList>
    </citation>
    <scope>NUCLEOTIDE SEQUENCE</scope>
</reference>
<dbReference type="EMBL" id="BQNB010010648">
    <property type="protein sequence ID" value="GJS80113.1"/>
    <property type="molecule type" value="Genomic_DNA"/>
</dbReference>
<reference evidence="1" key="2">
    <citation type="submission" date="2022-01" db="EMBL/GenBank/DDBJ databases">
        <authorList>
            <person name="Yamashiro T."/>
            <person name="Shiraishi A."/>
            <person name="Satake H."/>
            <person name="Nakayama K."/>
        </authorList>
    </citation>
    <scope>NUCLEOTIDE SEQUENCE</scope>
</reference>
<protein>
    <submittedName>
        <fullName evidence="1">Uncharacterized protein</fullName>
    </submittedName>
</protein>
<comment type="caution">
    <text evidence="1">The sequence shown here is derived from an EMBL/GenBank/DDBJ whole genome shotgun (WGS) entry which is preliminary data.</text>
</comment>
<gene>
    <name evidence="1" type="ORF">Tco_0729994</name>
</gene>
<dbReference type="Proteomes" id="UP001151760">
    <property type="component" value="Unassembled WGS sequence"/>
</dbReference>
<evidence type="ECO:0000313" key="2">
    <source>
        <dbReference type="Proteomes" id="UP001151760"/>
    </source>
</evidence>
<keyword evidence="2" id="KW-1185">Reference proteome</keyword>
<organism evidence="1 2">
    <name type="scientific">Tanacetum coccineum</name>
    <dbReference type="NCBI Taxonomy" id="301880"/>
    <lineage>
        <taxon>Eukaryota</taxon>
        <taxon>Viridiplantae</taxon>
        <taxon>Streptophyta</taxon>
        <taxon>Embryophyta</taxon>
        <taxon>Tracheophyta</taxon>
        <taxon>Spermatophyta</taxon>
        <taxon>Magnoliopsida</taxon>
        <taxon>eudicotyledons</taxon>
        <taxon>Gunneridae</taxon>
        <taxon>Pentapetalae</taxon>
        <taxon>asterids</taxon>
        <taxon>campanulids</taxon>
        <taxon>Asterales</taxon>
        <taxon>Asteraceae</taxon>
        <taxon>Asteroideae</taxon>
        <taxon>Anthemideae</taxon>
        <taxon>Anthemidinae</taxon>
        <taxon>Tanacetum</taxon>
    </lineage>
</organism>
<proteinExistence type="predicted"/>
<name>A0ABQ4YQI0_9ASTR</name>
<accession>A0ABQ4YQI0</accession>